<keyword evidence="7" id="KW-0393">Immunoglobulin domain</keyword>
<keyword evidence="5 9" id="KW-1015">Disulfide bond</keyword>
<dbReference type="SMART" id="SM00406">
    <property type="entry name" value="IGv"/>
    <property type="match status" value="1"/>
</dbReference>
<dbReference type="PROSITE" id="PS01241">
    <property type="entry name" value="LINK_1"/>
    <property type="match status" value="2"/>
</dbReference>
<dbReference type="InterPro" id="IPR013783">
    <property type="entry name" value="Ig-like_fold"/>
</dbReference>
<reference evidence="13 14" key="1">
    <citation type="submission" date="2024-09" db="EMBL/GenBank/DDBJ databases">
        <title>A chromosome-level genome assembly of Gray's grenadier anchovy, Coilia grayii.</title>
        <authorList>
            <person name="Fu Z."/>
        </authorList>
    </citation>
    <scope>NUCLEOTIDE SEQUENCE [LARGE SCALE GENOMIC DNA]</scope>
    <source>
        <strain evidence="13">G4</strain>
        <tissue evidence="13">Muscle</tissue>
    </source>
</reference>
<dbReference type="FunFam" id="3.10.100.10:FF:000001">
    <property type="entry name" value="Hyaluronan proteoglycan link protein 1"/>
    <property type="match status" value="1"/>
</dbReference>
<keyword evidence="14" id="KW-1185">Reference proteome</keyword>
<evidence type="ECO:0000313" key="14">
    <source>
        <dbReference type="Proteomes" id="UP001591681"/>
    </source>
</evidence>
<dbReference type="Gene3D" id="3.10.100.10">
    <property type="entry name" value="Mannose-Binding Protein A, subunit A"/>
    <property type="match status" value="2"/>
</dbReference>
<dbReference type="InterPro" id="IPR036179">
    <property type="entry name" value="Ig-like_dom_sf"/>
</dbReference>
<dbReference type="InterPro" id="IPR000538">
    <property type="entry name" value="Link_dom"/>
</dbReference>
<evidence type="ECO:0000256" key="7">
    <source>
        <dbReference type="ARBA" id="ARBA00023319"/>
    </source>
</evidence>
<dbReference type="InterPro" id="IPR007110">
    <property type="entry name" value="Ig-like_dom"/>
</dbReference>
<protein>
    <recommendedName>
        <fullName evidence="15">Hyaluronan and proteoglycan link protein 3</fullName>
    </recommendedName>
</protein>
<comment type="caution">
    <text evidence="13">The sequence shown here is derived from an EMBL/GenBank/DDBJ whole genome shotgun (WGS) entry which is preliminary data.</text>
</comment>
<dbReference type="InterPro" id="IPR050691">
    <property type="entry name" value="Hyaluronan_bind_Proteoglycan"/>
</dbReference>
<dbReference type="InterPro" id="IPR016186">
    <property type="entry name" value="C-type_lectin-like/link_sf"/>
</dbReference>
<dbReference type="SMART" id="SM00445">
    <property type="entry name" value="LINK"/>
    <property type="match status" value="2"/>
</dbReference>
<keyword evidence="3" id="KW-0272">Extracellular matrix</keyword>
<accession>A0ABD1JME6</accession>
<sequence length="370" mass="41904">MAKIRLLLAVLLQLFDRCQPVPRYSNGFLYHDIFNNNGNGEISFNGVQLHVESEQTFVFTSHGGNITLPCRYWYEPPLSSPRRTRIKWSWQPVSGAHETDVLVSIGNRQRTFDRFQNRVHLREESAGDVSLVIEGLHPNDSGRYRCEVIDGLEDESVNIQLELRGVVFPYQPHHGRYQLTFSMAQQACEEQEAVMATFEQLYAAWEEGLDWCNAGWLADGTVQYPITLPRVPCGGWGLAPGLRSYGPRHKHVHRYDVFCFSTSLKGKVYFLQHPHRLNFTEAAQACVGDGARIAKVGQLYAAWKFTGLDQCDAGWLADGSVRYPITNPRLNCGPMEPGVRSFGFPAPRHRHGVYCYKAEQRSRGEGVVTV</sequence>
<dbReference type="InterPro" id="IPR013106">
    <property type="entry name" value="Ig_V-set"/>
</dbReference>
<evidence type="ECO:0000256" key="3">
    <source>
        <dbReference type="ARBA" id="ARBA00022530"/>
    </source>
</evidence>
<keyword evidence="4" id="KW-0677">Repeat</keyword>
<proteinExistence type="inferred from homology"/>
<feature type="domain" description="Ig-like" evidence="11">
    <location>
        <begin position="63"/>
        <end position="158"/>
    </location>
</feature>
<dbReference type="CDD" id="cd05877">
    <property type="entry name" value="Ig_LP_like"/>
    <property type="match status" value="1"/>
</dbReference>
<evidence type="ECO:0000313" key="13">
    <source>
        <dbReference type="EMBL" id="KAL2088313.1"/>
    </source>
</evidence>
<comment type="subcellular location">
    <subcellularLocation>
        <location evidence="1">Secreted</location>
        <location evidence="1">Extracellular space</location>
        <location evidence="1">Extracellular matrix</location>
    </subcellularLocation>
</comment>
<keyword evidence="10" id="KW-0732">Signal</keyword>
<dbReference type="SMART" id="SM00409">
    <property type="entry name" value="IG"/>
    <property type="match status" value="1"/>
</dbReference>
<feature type="chain" id="PRO_5044812588" description="Hyaluronan and proteoglycan link protein 3" evidence="10">
    <location>
        <begin position="21"/>
        <end position="370"/>
    </location>
</feature>
<feature type="domain" description="Link" evidence="12">
    <location>
        <begin position="266"/>
        <end position="357"/>
    </location>
</feature>
<dbReference type="SUPFAM" id="SSF48726">
    <property type="entry name" value="Immunoglobulin"/>
    <property type="match status" value="1"/>
</dbReference>
<evidence type="ECO:0000256" key="4">
    <source>
        <dbReference type="ARBA" id="ARBA00022737"/>
    </source>
</evidence>
<feature type="disulfide bond" evidence="9">
    <location>
        <begin position="311"/>
        <end position="332"/>
    </location>
</feature>
<comment type="similarity">
    <text evidence="8">Belongs to the HAPLN family.</text>
</comment>
<feature type="domain" description="Link" evidence="12">
    <location>
        <begin position="166"/>
        <end position="261"/>
    </location>
</feature>
<dbReference type="InterPro" id="IPR003599">
    <property type="entry name" value="Ig_sub"/>
</dbReference>
<evidence type="ECO:0000256" key="6">
    <source>
        <dbReference type="ARBA" id="ARBA00023290"/>
    </source>
</evidence>
<evidence type="ECO:0000256" key="1">
    <source>
        <dbReference type="ARBA" id="ARBA00004498"/>
    </source>
</evidence>
<dbReference type="CDD" id="cd03518">
    <property type="entry name" value="Link_domain_HAPLN_module_1"/>
    <property type="match status" value="1"/>
</dbReference>
<comment type="caution">
    <text evidence="9">Lacks conserved residue(s) required for the propagation of feature annotation.</text>
</comment>
<dbReference type="Gene3D" id="2.60.40.10">
    <property type="entry name" value="Immunoglobulins"/>
    <property type="match status" value="1"/>
</dbReference>
<dbReference type="PANTHER" id="PTHR22804:SF40">
    <property type="entry name" value="HYALURONAN AND PROTEOGLYCAN LINK PROTEIN 3"/>
    <property type="match status" value="1"/>
</dbReference>
<feature type="signal peptide" evidence="10">
    <location>
        <begin position="1"/>
        <end position="20"/>
    </location>
</feature>
<evidence type="ECO:0000256" key="2">
    <source>
        <dbReference type="ARBA" id="ARBA00022525"/>
    </source>
</evidence>
<dbReference type="PROSITE" id="PS50963">
    <property type="entry name" value="LINK_2"/>
    <property type="match status" value="2"/>
</dbReference>
<evidence type="ECO:0000259" key="11">
    <source>
        <dbReference type="PROSITE" id="PS50835"/>
    </source>
</evidence>
<evidence type="ECO:0000256" key="10">
    <source>
        <dbReference type="SAM" id="SignalP"/>
    </source>
</evidence>
<dbReference type="FunFam" id="3.10.100.10:FF:000002">
    <property type="entry name" value="Hyaluronan proteoglycan link protein 1"/>
    <property type="match status" value="1"/>
</dbReference>
<dbReference type="EMBL" id="JBHFQA010000013">
    <property type="protein sequence ID" value="KAL2088313.1"/>
    <property type="molecule type" value="Genomic_DNA"/>
</dbReference>
<evidence type="ECO:0000259" key="12">
    <source>
        <dbReference type="PROSITE" id="PS50963"/>
    </source>
</evidence>
<gene>
    <name evidence="13" type="ORF">ACEWY4_015212</name>
</gene>
<keyword evidence="6" id="KW-0373">Hyaluronic acid</keyword>
<feature type="disulfide bond" evidence="9">
    <location>
        <begin position="286"/>
        <end position="355"/>
    </location>
</feature>
<dbReference type="GO" id="GO:0005540">
    <property type="term" value="F:hyaluronic acid binding"/>
    <property type="evidence" value="ECO:0007669"/>
    <property type="project" value="UniProtKB-KW"/>
</dbReference>
<dbReference type="PROSITE" id="PS50835">
    <property type="entry name" value="IG_LIKE"/>
    <property type="match status" value="1"/>
</dbReference>
<dbReference type="Pfam" id="PF00193">
    <property type="entry name" value="Xlink"/>
    <property type="match status" value="2"/>
</dbReference>
<evidence type="ECO:0008006" key="15">
    <source>
        <dbReference type="Google" id="ProtNLM"/>
    </source>
</evidence>
<dbReference type="Pfam" id="PF07686">
    <property type="entry name" value="V-set"/>
    <property type="match status" value="1"/>
</dbReference>
<name>A0ABD1JME6_9TELE</name>
<feature type="disulfide bond" evidence="9">
    <location>
        <begin position="212"/>
        <end position="233"/>
    </location>
</feature>
<dbReference type="CDD" id="cd03519">
    <property type="entry name" value="Link_domain_HAPLN_module_2"/>
    <property type="match status" value="1"/>
</dbReference>
<keyword evidence="2" id="KW-0964">Secreted</keyword>
<dbReference type="InterPro" id="IPR016187">
    <property type="entry name" value="CTDL_fold"/>
</dbReference>
<dbReference type="Proteomes" id="UP001591681">
    <property type="component" value="Unassembled WGS sequence"/>
</dbReference>
<evidence type="ECO:0000256" key="9">
    <source>
        <dbReference type="PROSITE-ProRule" id="PRU00323"/>
    </source>
</evidence>
<organism evidence="13 14">
    <name type="scientific">Coilia grayii</name>
    <name type="common">Gray's grenadier anchovy</name>
    <dbReference type="NCBI Taxonomy" id="363190"/>
    <lineage>
        <taxon>Eukaryota</taxon>
        <taxon>Metazoa</taxon>
        <taxon>Chordata</taxon>
        <taxon>Craniata</taxon>
        <taxon>Vertebrata</taxon>
        <taxon>Euteleostomi</taxon>
        <taxon>Actinopterygii</taxon>
        <taxon>Neopterygii</taxon>
        <taxon>Teleostei</taxon>
        <taxon>Clupei</taxon>
        <taxon>Clupeiformes</taxon>
        <taxon>Clupeoidei</taxon>
        <taxon>Engraulidae</taxon>
        <taxon>Coilinae</taxon>
        <taxon>Coilia</taxon>
    </lineage>
</organism>
<dbReference type="SUPFAM" id="SSF56436">
    <property type="entry name" value="C-type lectin-like"/>
    <property type="match status" value="2"/>
</dbReference>
<dbReference type="PANTHER" id="PTHR22804">
    <property type="entry name" value="AGGRECAN/VERSICAN PROTEOGLYCAN"/>
    <property type="match status" value="1"/>
</dbReference>
<evidence type="ECO:0000256" key="5">
    <source>
        <dbReference type="ARBA" id="ARBA00023157"/>
    </source>
</evidence>
<dbReference type="AlphaFoldDB" id="A0ABD1JME6"/>
<evidence type="ECO:0000256" key="8">
    <source>
        <dbReference type="ARBA" id="ARBA00038272"/>
    </source>
</evidence>
<dbReference type="PRINTS" id="PR01265">
    <property type="entry name" value="LINKMODULE"/>
</dbReference>